<evidence type="ECO:0000313" key="3">
    <source>
        <dbReference type="Proteomes" id="UP001334732"/>
    </source>
</evidence>
<keyword evidence="1" id="KW-1133">Transmembrane helix</keyword>
<keyword evidence="3" id="KW-1185">Reference proteome</keyword>
<organism evidence="2 3">
    <name type="scientific">Thiobacillus sedimenti</name>
    <dbReference type="NCBI Taxonomy" id="3110231"/>
    <lineage>
        <taxon>Bacteria</taxon>
        <taxon>Pseudomonadati</taxon>
        <taxon>Pseudomonadota</taxon>
        <taxon>Betaproteobacteria</taxon>
        <taxon>Nitrosomonadales</taxon>
        <taxon>Thiobacillaceae</taxon>
        <taxon>Thiobacillus</taxon>
    </lineage>
</organism>
<dbReference type="PANTHER" id="PTHR38602:SF1">
    <property type="entry name" value="INNER MEMBRANE PROTEIN"/>
    <property type="match status" value="1"/>
</dbReference>
<sequence>MTGVDWLAAFGLLLVIEGILPLAAPAAWREAFRHVLELRDGQLRFIGATSMLGGLFVLMMLK</sequence>
<protein>
    <submittedName>
        <fullName evidence="2">DUF2065 domain-containing protein</fullName>
    </submittedName>
</protein>
<dbReference type="EMBL" id="CP141769">
    <property type="protein sequence ID" value="WRS39919.1"/>
    <property type="molecule type" value="Genomic_DNA"/>
</dbReference>
<accession>A0ABZ1CL31</accession>
<feature type="transmembrane region" description="Helical" evidence="1">
    <location>
        <begin position="6"/>
        <end position="24"/>
    </location>
</feature>
<dbReference type="Pfam" id="PF09838">
    <property type="entry name" value="DUF2065"/>
    <property type="match status" value="1"/>
</dbReference>
<gene>
    <name evidence="2" type="ORF">VA613_03360</name>
</gene>
<dbReference type="Proteomes" id="UP001334732">
    <property type="component" value="Chromosome"/>
</dbReference>
<keyword evidence="1" id="KW-0812">Transmembrane</keyword>
<name>A0ABZ1CL31_9PROT</name>
<keyword evidence="1" id="KW-0472">Membrane</keyword>
<reference evidence="2 3" key="1">
    <citation type="submission" date="2023-12" db="EMBL/GenBank/DDBJ databases">
        <title>Thiobacillus sedimentum sp. nov., a chemolithoautotrophic sulfur-oxidizing bacterium isolated from freshwater sediment.</title>
        <authorList>
            <person name="Luo J."/>
            <person name="Dai C."/>
        </authorList>
    </citation>
    <scope>NUCLEOTIDE SEQUENCE [LARGE SCALE GENOMIC DNA]</scope>
    <source>
        <strain evidence="2 3">SCUT-2</strain>
    </source>
</reference>
<evidence type="ECO:0000313" key="2">
    <source>
        <dbReference type="EMBL" id="WRS39919.1"/>
    </source>
</evidence>
<dbReference type="InterPro" id="IPR019201">
    <property type="entry name" value="DUF2065"/>
</dbReference>
<feature type="transmembrane region" description="Helical" evidence="1">
    <location>
        <begin position="45"/>
        <end position="61"/>
    </location>
</feature>
<proteinExistence type="predicted"/>
<evidence type="ECO:0000256" key="1">
    <source>
        <dbReference type="SAM" id="Phobius"/>
    </source>
</evidence>
<dbReference type="PANTHER" id="PTHR38602">
    <property type="entry name" value="INNER MEMBRANE PROTEIN-RELATED"/>
    <property type="match status" value="1"/>
</dbReference>
<dbReference type="RefSeq" id="WP_324780450.1">
    <property type="nucleotide sequence ID" value="NZ_CP141769.1"/>
</dbReference>